<evidence type="ECO:0000313" key="22">
    <source>
        <dbReference type="Proteomes" id="UP000642748"/>
    </source>
</evidence>
<comment type="catalytic activity">
    <reaction evidence="16">
        <text>a quinol + 2 Fe(III)-[cytochrome c](out) = a quinone + 2 Fe(II)-[cytochrome c](out) + 2 H(+)(out)</text>
        <dbReference type="Rhea" id="RHEA:11484"/>
        <dbReference type="Rhea" id="RHEA-COMP:10350"/>
        <dbReference type="Rhea" id="RHEA-COMP:14399"/>
        <dbReference type="ChEBI" id="CHEBI:15378"/>
        <dbReference type="ChEBI" id="CHEBI:24646"/>
        <dbReference type="ChEBI" id="CHEBI:29033"/>
        <dbReference type="ChEBI" id="CHEBI:29034"/>
        <dbReference type="ChEBI" id="CHEBI:132124"/>
        <dbReference type="EC" id="7.1.1.8"/>
    </reaction>
</comment>
<dbReference type="PANTHER" id="PTHR19271">
    <property type="entry name" value="CYTOCHROME B"/>
    <property type="match status" value="1"/>
</dbReference>
<dbReference type="GO" id="GO:0022904">
    <property type="term" value="P:respiratory electron transport chain"/>
    <property type="evidence" value="ECO:0007669"/>
    <property type="project" value="InterPro"/>
</dbReference>
<feature type="transmembrane region" description="Helical" evidence="19">
    <location>
        <begin position="414"/>
        <end position="436"/>
    </location>
</feature>
<dbReference type="RefSeq" id="WP_203917686.1">
    <property type="nucleotide sequence ID" value="NZ_BONZ01000021.1"/>
</dbReference>
<keyword evidence="6" id="KW-1003">Cell membrane</keyword>
<evidence type="ECO:0000256" key="16">
    <source>
        <dbReference type="ARBA" id="ARBA00029351"/>
    </source>
</evidence>
<feature type="compositionally biased region" description="Low complexity" evidence="18">
    <location>
        <begin position="600"/>
        <end position="617"/>
    </location>
</feature>
<feature type="domain" description="Cytochrome b/b6 N-terminal region profile" evidence="20">
    <location>
        <begin position="22"/>
        <end position="248"/>
    </location>
</feature>
<keyword evidence="12" id="KW-0249">Electron transport</keyword>
<dbReference type="GO" id="GO:0016491">
    <property type="term" value="F:oxidoreductase activity"/>
    <property type="evidence" value="ECO:0007669"/>
    <property type="project" value="InterPro"/>
</dbReference>
<keyword evidence="10" id="KW-0479">Metal-binding</keyword>
<gene>
    <name evidence="21" type="primary">qcrB_1</name>
    <name evidence="21" type="ORF">Raf01_21840</name>
</gene>
<evidence type="ECO:0000256" key="4">
    <source>
        <dbReference type="ARBA" id="ARBA00016116"/>
    </source>
</evidence>
<dbReference type="GO" id="GO:0046872">
    <property type="term" value="F:metal ion binding"/>
    <property type="evidence" value="ECO:0007669"/>
    <property type="project" value="UniProtKB-KW"/>
</dbReference>
<reference evidence="21" key="1">
    <citation type="submission" date="2021-01" db="EMBL/GenBank/DDBJ databases">
        <title>Whole genome shotgun sequence of Rugosimonospora africana NBRC 104875.</title>
        <authorList>
            <person name="Komaki H."/>
            <person name="Tamura T."/>
        </authorList>
    </citation>
    <scope>NUCLEOTIDE SEQUENCE</scope>
    <source>
        <strain evidence="21">NBRC 104875</strain>
    </source>
</reference>
<dbReference type="PANTHER" id="PTHR19271:SF16">
    <property type="entry name" value="CYTOCHROME B"/>
    <property type="match status" value="1"/>
</dbReference>
<protein>
    <recommendedName>
        <fullName evidence="4">Cytochrome bc1 complex cytochrome b subunit</fullName>
        <ecNumber evidence="3">7.1.1.8</ecNumber>
    </recommendedName>
    <alternativeName>
        <fullName evidence="17">Cytochrome bc1 reductase complex subunit QcrB</fullName>
    </alternativeName>
</protein>
<comment type="cofactor">
    <cofactor evidence="1">
        <name>heme</name>
        <dbReference type="ChEBI" id="CHEBI:30413"/>
    </cofactor>
</comment>
<dbReference type="Proteomes" id="UP000642748">
    <property type="component" value="Unassembled WGS sequence"/>
</dbReference>
<feature type="transmembrane region" description="Helical" evidence="19">
    <location>
        <begin position="340"/>
        <end position="360"/>
    </location>
</feature>
<dbReference type="InterPro" id="IPR016174">
    <property type="entry name" value="Di-haem_cyt_TM"/>
</dbReference>
<keyword evidence="14" id="KW-0408">Iron</keyword>
<feature type="compositionally biased region" description="Basic and acidic residues" evidence="18">
    <location>
        <begin position="569"/>
        <end position="585"/>
    </location>
</feature>
<evidence type="ECO:0000256" key="1">
    <source>
        <dbReference type="ARBA" id="ARBA00001971"/>
    </source>
</evidence>
<comment type="caution">
    <text evidence="21">The sequence shown here is derived from an EMBL/GenBank/DDBJ whole genome shotgun (WGS) entry which is preliminary data.</text>
</comment>
<evidence type="ECO:0000256" key="14">
    <source>
        <dbReference type="ARBA" id="ARBA00023004"/>
    </source>
</evidence>
<feature type="transmembrane region" description="Helical" evidence="19">
    <location>
        <begin position="149"/>
        <end position="171"/>
    </location>
</feature>
<proteinExistence type="predicted"/>
<evidence type="ECO:0000256" key="8">
    <source>
        <dbReference type="ARBA" id="ARBA00022660"/>
    </source>
</evidence>
<dbReference type="InterPro" id="IPR027387">
    <property type="entry name" value="Cytb/b6-like_sf"/>
</dbReference>
<feature type="transmembrane region" description="Helical" evidence="19">
    <location>
        <begin position="217"/>
        <end position="241"/>
    </location>
</feature>
<feature type="region of interest" description="Disordered" evidence="18">
    <location>
        <begin position="518"/>
        <end position="627"/>
    </location>
</feature>
<feature type="transmembrane region" description="Helical" evidence="19">
    <location>
        <begin position="380"/>
        <end position="402"/>
    </location>
</feature>
<dbReference type="SUPFAM" id="SSF81648">
    <property type="entry name" value="a domain/subunit of cytochrome bc1 complex (Ubiquinol-cytochrome c reductase)"/>
    <property type="match status" value="1"/>
</dbReference>
<accession>A0A8J3QPS1</accession>
<dbReference type="Gene3D" id="1.20.810.10">
    <property type="entry name" value="Cytochrome Bc1 Complex, Chain C"/>
    <property type="match status" value="1"/>
</dbReference>
<keyword evidence="5" id="KW-0813">Transport</keyword>
<evidence type="ECO:0000256" key="6">
    <source>
        <dbReference type="ARBA" id="ARBA00022475"/>
    </source>
</evidence>
<evidence type="ECO:0000256" key="2">
    <source>
        <dbReference type="ARBA" id="ARBA00004651"/>
    </source>
</evidence>
<evidence type="ECO:0000256" key="9">
    <source>
        <dbReference type="ARBA" id="ARBA00022692"/>
    </source>
</evidence>
<evidence type="ECO:0000256" key="12">
    <source>
        <dbReference type="ARBA" id="ARBA00022982"/>
    </source>
</evidence>
<dbReference type="PROSITE" id="PS51002">
    <property type="entry name" value="CYTB_NTER"/>
    <property type="match status" value="1"/>
</dbReference>
<dbReference type="EC" id="7.1.1.8" evidence="3"/>
<evidence type="ECO:0000256" key="11">
    <source>
        <dbReference type="ARBA" id="ARBA00022967"/>
    </source>
</evidence>
<name>A0A8J3QPS1_9ACTN</name>
<evidence type="ECO:0000256" key="19">
    <source>
        <dbReference type="SAM" id="Phobius"/>
    </source>
</evidence>
<keyword evidence="8" id="KW-0679">Respiratory chain</keyword>
<organism evidence="21 22">
    <name type="scientific">Rugosimonospora africana</name>
    <dbReference type="NCBI Taxonomy" id="556532"/>
    <lineage>
        <taxon>Bacteria</taxon>
        <taxon>Bacillati</taxon>
        <taxon>Actinomycetota</taxon>
        <taxon>Actinomycetes</taxon>
        <taxon>Micromonosporales</taxon>
        <taxon>Micromonosporaceae</taxon>
        <taxon>Rugosimonospora</taxon>
    </lineage>
</organism>
<feature type="compositionally biased region" description="Low complexity" evidence="18">
    <location>
        <begin position="553"/>
        <end position="564"/>
    </location>
</feature>
<evidence type="ECO:0000256" key="18">
    <source>
        <dbReference type="SAM" id="MobiDB-lite"/>
    </source>
</evidence>
<evidence type="ECO:0000256" key="3">
    <source>
        <dbReference type="ARBA" id="ARBA00012951"/>
    </source>
</evidence>
<dbReference type="AlphaFoldDB" id="A0A8J3QPS1"/>
<comment type="subcellular location">
    <subcellularLocation>
        <location evidence="2">Cell membrane</location>
        <topology evidence="2">Multi-pass membrane protein</topology>
    </subcellularLocation>
</comment>
<dbReference type="FunFam" id="1.20.810.10:FF:000007">
    <property type="entry name" value="Ubiquinol-cytochrome C reductase B subunit"/>
    <property type="match status" value="1"/>
</dbReference>
<dbReference type="EMBL" id="BONZ01000021">
    <property type="protein sequence ID" value="GIH14012.1"/>
    <property type="molecule type" value="Genomic_DNA"/>
</dbReference>
<dbReference type="GO" id="GO:0008121">
    <property type="term" value="F:quinol-cytochrome-c reductase activity"/>
    <property type="evidence" value="ECO:0007669"/>
    <property type="project" value="UniProtKB-EC"/>
</dbReference>
<evidence type="ECO:0000256" key="10">
    <source>
        <dbReference type="ARBA" id="ARBA00022723"/>
    </source>
</evidence>
<evidence type="ECO:0000259" key="20">
    <source>
        <dbReference type="PROSITE" id="PS51002"/>
    </source>
</evidence>
<evidence type="ECO:0000256" key="17">
    <source>
        <dbReference type="ARBA" id="ARBA00029568"/>
    </source>
</evidence>
<keyword evidence="7" id="KW-0349">Heme</keyword>
<dbReference type="Pfam" id="PF13631">
    <property type="entry name" value="Cytochrom_B_N_2"/>
    <property type="match status" value="1"/>
</dbReference>
<sequence>MLGTLLGRRSRPRRAVAAVSATVQGTEERLRIGTPLRRTINKVFPDHWSFMLGELALYSFIMLVLTGTLLAFFFDPSMAEAPYRGSYTPLRDIPVTAAYRSTLDLSFDVRGGLFLRQMHHWAANLFMAAIVVHMLRIFFTGVFRKPRDINWLIGSSLFWLGFTEGFCGYSLPDDGLSGTGLRIADSIMLSIPIAGSWLSTSLFGGEFPGTLILSRLYIAHVLILPGLIIALISVHLGLIVIQKHTQWHRPGHTRHNVVGTRMVPNFAMTSTGLAMFVFAAIAALGGVAQINPVWLWGPYEANVVGANAQPDWYVWFLEGAMRLFPGWDIRAFGYTVPAPFWPAVVLPGVLVALSFSYPWVERRLTGDRESHQLAQRPRDAPGRTALGAMAVTFYLVLSAWAADDTFAVKFHIDLNALVWAGRFAVLLLPPLAFYAVNRLALNLQQHDRMVLHEGIETGLIRRTADGRYIEIRQPLGPIDERGEGVLEYADWVVPKRPNEILGGRRRAVLGFFVPVPGATDGRGAPEGGTPDGGQPQPARPEPVDVKPATVDLAGAAGAPTTPAPGGAGDRPEIIRPESTRPEGARPESAIGSQPAGGVEAQTLEQQAPAALPAGPLPIRADGPERDR</sequence>
<dbReference type="InterPro" id="IPR036150">
    <property type="entry name" value="Cyt_b/b6_C_sf"/>
</dbReference>
<dbReference type="SUPFAM" id="SSF81342">
    <property type="entry name" value="Transmembrane di-heme cytochromes"/>
    <property type="match status" value="1"/>
</dbReference>
<evidence type="ECO:0000256" key="15">
    <source>
        <dbReference type="ARBA" id="ARBA00023136"/>
    </source>
</evidence>
<evidence type="ECO:0000256" key="7">
    <source>
        <dbReference type="ARBA" id="ARBA00022617"/>
    </source>
</evidence>
<feature type="transmembrane region" description="Helical" evidence="19">
    <location>
        <begin position="262"/>
        <end position="288"/>
    </location>
</feature>
<dbReference type="GO" id="GO:0005886">
    <property type="term" value="C:plasma membrane"/>
    <property type="evidence" value="ECO:0007669"/>
    <property type="project" value="UniProtKB-SubCell"/>
</dbReference>
<keyword evidence="22" id="KW-1185">Reference proteome</keyword>
<keyword evidence="13 19" id="KW-1133">Transmembrane helix</keyword>
<keyword evidence="15 19" id="KW-0472">Membrane</keyword>
<feature type="transmembrane region" description="Helical" evidence="19">
    <location>
        <begin position="121"/>
        <end position="143"/>
    </location>
</feature>
<evidence type="ECO:0000256" key="13">
    <source>
        <dbReference type="ARBA" id="ARBA00022989"/>
    </source>
</evidence>
<keyword evidence="11" id="KW-1278">Translocase</keyword>
<keyword evidence="9 19" id="KW-0812">Transmembrane</keyword>
<dbReference type="InterPro" id="IPR005797">
    <property type="entry name" value="Cyt_b/b6_N"/>
</dbReference>
<feature type="transmembrane region" description="Helical" evidence="19">
    <location>
        <begin position="55"/>
        <end position="74"/>
    </location>
</feature>
<evidence type="ECO:0000313" key="21">
    <source>
        <dbReference type="EMBL" id="GIH14012.1"/>
    </source>
</evidence>
<evidence type="ECO:0000256" key="5">
    <source>
        <dbReference type="ARBA" id="ARBA00022448"/>
    </source>
</evidence>